<comment type="function">
    <text evidence="2">Secreted tripeptidyl-peptidase which degrades proteins at acidic pHs and is involved in virulence.</text>
</comment>
<evidence type="ECO:0000256" key="12">
    <source>
        <dbReference type="SAM" id="SignalP"/>
    </source>
</evidence>
<keyword evidence="15" id="KW-1185">Reference proteome</keyword>
<reference evidence="14 15" key="1">
    <citation type="submission" date="2016-05" db="EMBL/GenBank/DDBJ databases">
        <title>A degradative enzymes factory behind the ericoid mycorrhizal symbiosis.</title>
        <authorList>
            <consortium name="DOE Joint Genome Institute"/>
            <person name="Martino E."/>
            <person name="Morin E."/>
            <person name="Grelet G."/>
            <person name="Kuo A."/>
            <person name="Kohler A."/>
            <person name="Daghino S."/>
            <person name="Barry K."/>
            <person name="Choi C."/>
            <person name="Cichocki N."/>
            <person name="Clum A."/>
            <person name="Copeland A."/>
            <person name="Hainaut M."/>
            <person name="Haridas S."/>
            <person name="Labutti K."/>
            <person name="Lindquist E."/>
            <person name="Lipzen A."/>
            <person name="Khouja H.-R."/>
            <person name="Murat C."/>
            <person name="Ohm R."/>
            <person name="Olson A."/>
            <person name="Spatafora J."/>
            <person name="Veneault-Fourrey C."/>
            <person name="Henrissat B."/>
            <person name="Grigoriev I."/>
            <person name="Martin F."/>
            <person name="Perotto S."/>
        </authorList>
    </citation>
    <scope>NUCLEOTIDE SEQUENCE [LARGE SCALE GENOMIC DNA]</scope>
    <source>
        <strain evidence="14 15">UAMH 7357</strain>
    </source>
</reference>
<dbReference type="PROSITE" id="PS51695">
    <property type="entry name" value="SEDOLISIN"/>
    <property type="match status" value="1"/>
</dbReference>
<evidence type="ECO:0000256" key="1">
    <source>
        <dbReference type="ARBA" id="ARBA00001910"/>
    </source>
</evidence>
<evidence type="ECO:0000256" key="8">
    <source>
        <dbReference type="ARBA" id="ARBA00022825"/>
    </source>
</evidence>
<evidence type="ECO:0000256" key="7">
    <source>
        <dbReference type="ARBA" id="ARBA00022801"/>
    </source>
</evidence>
<dbReference type="GO" id="GO:0005576">
    <property type="term" value="C:extracellular region"/>
    <property type="evidence" value="ECO:0007669"/>
    <property type="project" value="UniProtKB-SubCell"/>
</dbReference>
<evidence type="ECO:0000256" key="5">
    <source>
        <dbReference type="ARBA" id="ARBA00022670"/>
    </source>
</evidence>
<feature type="domain" description="Peptidase S53" evidence="13">
    <location>
        <begin position="238"/>
        <end position="584"/>
    </location>
</feature>
<keyword evidence="6 11" id="KW-0479">Metal-binding</keyword>
<sequence>MKLSLAIVIGLVASVPDATTTSYEVHEKREFTNPVWVSLDIELNRREIVPVSIGLTQQNLDNGHEYLMDVSDPISPNYSSHWTPERVAEGFAPSQETIEPVKAWLVEHGIAEDRLSLSKGSGWIKFNSTVGEVEDLLKTKYELYEHSESRRAHLACHDYSVPASIRAHIDFITPTIHFDAVVTEPKKKRQFPESVVAPIRSSSIDIPSQIKQGPALKISSFGATPQASQFTLANCNSYITPDCLRALYGFLPGTLANHLLELWNIHLRPCFEYAIALVYPQKVTLYQVGDIVEGGSFNTFPDALDLTYCTSGGGDTPGIDPSYPDAYSGGTKACGTITPASVISTSYGYNEADLSPAYATRQCNEYMKLGLQGITILYSSGDNGATLQRGAAGMFNPSFPSTCPYITSVGATHIAAGNPVTAPEQACMNVIYSGGGFSNLLCIAELQSTVVAHYLRDYKPSYSSTQYNNSKKQRGYPDISANGANYLTYVDGVAQLVFGTSASSPTVGAIITLINEQRANVGKKPVGFINPVLYENPGALNDITVGTNPGVGRAGSVLRRVGYDPVTGLGTPNYPKLLSVFMALK</sequence>
<dbReference type="EC" id="3.4.14.10" evidence="4"/>
<gene>
    <name evidence="14" type="ORF">NA56DRAFT_712256</name>
</gene>
<dbReference type="InterPro" id="IPR000209">
    <property type="entry name" value="Peptidase_S8/S53_dom"/>
</dbReference>
<comment type="catalytic activity">
    <reaction evidence="1">
        <text>Release of an N-terminal tripeptide from a polypeptide.</text>
        <dbReference type="EC" id="3.4.14.10"/>
    </reaction>
</comment>
<dbReference type="PANTHER" id="PTHR14218">
    <property type="entry name" value="PROTEASE S8 TRIPEPTIDYL PEPTIDASE I CLN2"/>
    <property type="match status" value="1"/>
</dbReference>
<keyword evidence="12" id="KW-0732">Signal</keyword>
<name>A0A2J6PGP5_9HELO</name>
<keyword evidence="9 11" id="KW-0106">Calcium</keyword>
<dbReference type="GO" id="GO:0008240">
    <property type="term" value="F:tripeptidyl-peptidase activity"/>
    <property type="evidence" value="ECO:0007669"/>
    <property type="project" value="UniProtKB-EC"/>
</dbReference>
<evidence type="ECO:0000313" key="15">
    <source>
        <dbReference type="Proteomes" id="UP000235672"/>
    </source>
</evidence>
<evidence type="ECO:0000259" key="13">
    <source>
        <dbReference type="PROSITE" id="PS51695"/>
    </source>
</evidence>
<feature type="chain" id="PRO_5014362441" description="tripeptidyl-peptidase II" evidence="12">
    <location>
        <begin position="21"/>
        <end position="585"/>
    </location>
</feature>
<comment type="caution">
    <text evidence="11">Lacks conserved residue(s) required for the propagation of feature annotation.</text>
</comment>
<dbReference type="EMBL" id="KZ613534">
    <property type="protein sequence ID" value="PMD13221.1"/>
    <property type="molecule type" value="Genomic_DNA"/>
</dbReference>
<comment type="subcellular location">
    <subcellularLocation>
        <location evidence="3">Secreted</location>
        <location evidence="3">Extracellular space</location>
    </subcellularLocation>
</comment>
<evidence type="ECO:0000256" key="6">
    <source>
        <dbReference type="ARBA" id="ARBA00022723"/>
    </source>
</evidence>
<keyword evidence="8" id="KW-0720">Serine protease</keyword>
<proteinExistence type="predicted"/>
<dbReference type="Pfam" id="PF00082">
    <property type="entry name" value="Peptidase_S8"/>
    <property type="match status" value="1"/>
</dbReference>
<dbReference type="SUPFAM" id="SSF54897">
    <property type="entry name" value="Protease propeptides/inhibitors"/>
    <property type="match status" value="1"/>
</dbReference>
<feature type="binding site" evidence="11">
    <location>
        <position position="543"/>
    </location>
    <ligand>
        <name>Ca(2+)</name>
        <dbReference type="ChEBI" id="CHEBI:29108"/>
    </ligand>
</feature>
<dbReference type="GO" id="GO:0006508">
    <property type="term" value="P:proteolysis"/>
    <property type="evidence" value="ECO:0007669"/>
    <property type="project" value="UniProtKB-KW"/>
</dbReference>
<feature type="binding site" evidence="11">
    <location>
        <position position="562"/>
    </location>
    <ligand>
        <name>Ca(2+)</name>
        <dbReference type="ChEBI" id="CHEBI:29108"/>
    </ligand>
</feature>
<dbReference type="Pfam" id="PF09286">
    <property type="entry name" value="Pro-kuma_activ"/>
    <property type="match status" value="1"/>
</dbReference>
<dbReference type="PANTHER" id="PTHR14218:SF19">
    <property type="entry name" value="SERINE PROTEASE AORO, PUTATIVE (AFU_ORTHOLOGUE AFUA_6G10250)-RELATED"/>
    <property type="match status" value="1"/>
</dbReference>
<dbReference type="InterPro" id="IPR015366">
    <property type="entry name" value="S53_propep"/>
</dbReference>
<dbReference type="CDD" id="cd11377">
    <property type="entry name" value="Pro-peptidase_S53"/>
    <property type="match status" value="1"/>
</dbReference>
<dbReference type="Proteomes" id="UP000235672">
    <property type="component" value="Unassembled WGS sequence"/>
</dbReference>
<evidence type="ECO:0000256" key="9">
    <source>
        <dbReference type="ARBA" id="ARBA00022837"/>
    </source>
</evidence>
<dbReference type="OrthoDB" id="409122at2759"/>
<dbReference type="GO" id="GO:0046872">
    <property type="term" value="F:metal ion binding"/>
    <property type="evidence" value="ECO:0007669"/>
    <property type="project" value="UniProtKB-UniRule"/>
</dbReference>
<feature type="binding site" evidence="11">
    <location>
        <position position="564"/>
    </location>
    <ligand>
        <name>Ca(2+)</name>
        <dbReference type="ChEBI" id="CHEBI:29108"/>
    </ligand>
</feature>
<evidence type="ECO:0000256" key="4">
    <source>
        <dbReference type="ARBA" id="ARBA00012462"/>
    </source>
</evidence>
<feature type="binding site" evidence="11">
    <location>
        <position position="542"/>
    </location>
    <ligand>
        <name>Ca(2+)</name>
        <dbReference type="ChEBI" id="CHEBI:29108"/>
    </ligand>
</feature>
<dbReference type="InterPro" id="IPR030400">
    <property type="entry name" value="Sedolisin_dom"/>
</dbReference>
<evidence type="ECO:0000313" key="14">
    <source>
        <dbReference type="EMBL" id="PMD13221.1"/>
    </source>
</evidence>
<protein>
    <recommendedName>
        <fullName evidence="4">tripeptidyl-peptidase II</fullName>
        <ecNumber evidence="4">3.4.14.10</ecNumber>
    </recommendedName>
</protein>
<keyword evidence="7" id="KW-0378">Hydrolase</keyword>
<accession>A0A2J6PGP5</accession>
<evidence type="ECO:0000256" key="10">
    <source>
        <dbReference type="ARBA" id="ARBA00023145"/>
    </source>
</evidence>
<evidence type="ECO:0000256" key="2">
    <source>
        <dbReference type="ARBA" id="ARBA00002451"/>
    </source>
</evidence>
<dbReference type="STRING" id="1745343.A0A2J6PGP5"/>
<dbReference type="InterPro" id="IPR050819">
    <property type="entry name" value="Tripeptidyl-peptidase_I"/>
</dbReference>
<dbReference type="SMART" id="SM00944">
    <property type="entry name" value="Pro-kuma_activ"/>
    <property type="match status" value="1"/>
</dbReference>
<dbReference type="GO" id="GO:0004252">
    <property type="term" value="F:serine-type endopeptidase activity"/>
    <property type="evidence" value="ECO:0007669"/>
    <property type="project" value="InterPro"/>
</dbReference>
<dbReference type="CDD" id="cd04056">
    <property type="entry name" value="Peptidases_S53"/>
    <property type="match status" value="1"/>
</dbReference>
<keyword evidence="5" id="KW-0645">Protease</keyword>
<dbReference type="AlphaFoldDB" id="A0A2J6PGP5"/>
<feature type="signal peptide" evidence="12">
    <location>
        <begin position="1"/>
        <end position="20"/>
    </location>
</feature>
<organism evidence="14 15">
    <name type="scientific">Hyaloscypha hepaticicola</name>
    <dbReference type="NCBI Taxonomy" id="2082293"/>
    <lineage>
        <taxon>Eukaryota</taxon>
        <taxon>Fungi</taxon>
        <taxon>Dikarya</taxon>
        <taxon>Ascomycota</taxon>
        <taxon>Pezizomycotina</taxon>
        <taxon>Leotiomycetes</taxon>
        <taxon>Helotiales</taxon>
        <taxon>Hyaloscyphaceae</taxon>
        <taxon>Hyaloscypha</taxon>
    </lineage>
</organism>
<evidence type="ECO:0000256" key="11">
    <source>
        <dbReference type="PROSITE-ProRule" id="PRU01032"/>
    </source>
</evidence>
<dbReference type="InterPro" id="IPR036852">
    <property type="entry name" value="Peptidase_S8/S53_dom_sf"/>
</dbReference>
<dbReference type="Gene3D" id="3.40.50.200">
    <property type="entry name" value="Peptidase S8/S53 domain"/>
    <property type="match status" value="1"/>
</dbReference>
<dbReference type="SUPFAM" id="SSF52743">
    <property type="entry name" value="Subtilisin-like"/>
    <property type="match status" value="1"/>
</dbReference>
<keyword evidence="10" id="KW-0865">Zymogen</keyword>
<comment type="cofactor">
    <cofactor evidence="11">
        <name>Ca(2+)</name>
        <dbReference type="ChEBI" id="CHEBI:29108"/>
    </cofactor>
    <text evidence="11">Binds 1 Ca(2+) ion per subunit.</text>
</comment>
<evidence type="ECO:0000256" key="3">
    <source>
        <dbReference type="ARBA" id="ARBA00004239"/>
    </source>
</evidence>